<reference evidence="14 15" key="1">
    <citation type="submission" date="2019-11" db="EMBL/GenBank/DDBJ databases">
        <title>Whole-genome sequence of a Rhodoblastus acidophilus DSM 142.</title>
        <authorList>
            <person name="Kyndt J.A."/>
            <person name="Meyer T.E."/>
        </authorList>
    </citation>
    <scope>NUCLEOTIDE SEQUENCE [LARGE SCALE GENOMIC DNA]</scope>
    <source>
        <strain evidence="14 15">DSM 142</strain>
    </source>
</reference>
<dbReference type="FunFam" id="2.70.150.10:FF:000002">
    <property type="entry name" value="Copper-transporting ATPase 1, putative"/>
    <property type="match status" value="1"/>
</dbReference>
<gene>
    <name evidence="14" type="ORF">GJ654_04870</name>
</gene>
<feature type="transmembrane region" description="Helical" evidence="12">
    <location>
        <begin position="441"/>
        <end position="464"/>
    </location>
</feature>
<feature type="domain" description="HMA" evidence="13">
    <location>
        <begin position="4"/>
        <end position="69"/>
    </location>
</feature>
<dbReference type="SUPFAM" id="SSF56784">
    <property type="entry name" value="HAD-like"/>
    <property type="match status" value="1"/>
</dbReference>
<keyword evidence="4 12" id="KW-0479">Metal-binding</keyword>
<dbReference type="InterPro" id="IPR001757">
    <property type="entry name" value="P_typ_ATPase"/>
</dbReference>
<keyword evidence="7" id="KW-1278">Translocase</keyword>
<comment type="similarity">
    <text evidence="2 12">Belongs to the cation transport ATPase (P-type) (TC 3.A.3) family. Type IB subfamily.</text>
</comment>
<dbReference type="FunFam" id="3.30.70.100:FF:000005">
    <property type="entry name" value="Copper-exporting P-type ATPase A"/>
    <property type="match status" value="1"/>
</dbReference>
<dbReference type="InterPro" id="IPR059000">
    <property type="entry name" value="ATPase_P-type_domA"/>
</dbReference>
<dbReference type="InterPro" id="IPR036412">
    <property type="entry name" value="HAD-like_sf"/>
</dbReference>
<feature type="transmembrane region" description="Helical" evidence="12">
    <location>
        <begin position="159"/>
        <end position="182"/>
    </location>
</feature>
<dbReference type="CDD" id="cd00371">
    <property type="entry name" value="HMA"/>
    <property type="match status" value="2"/>
</dbReference>
<keyword evidence="3 12" id="KW-0812">Transmembrane</keyword>
<dbReference type="SFLD" id="SFLDS00003">
    <property type="entry name" value="Haloacid_Dehalogenase"/>
    <property type="match status" value="1"/>
</dbReference>
<sequence>MSLHTTTLEIEGMTCGACVAHVEKALKSAPGVRDARVNLATERAELDLAPDADLAAVARRVEEEGYPARRQIFEIGVGGMTCGACVAHVEKALKKIPGVLSATANLANNRATVEVLAGVVDYATLAAAIRAEDYEPSPVESAAPLENREKEAARLKRDFFLAAAGALPVAAVEMGAHMSSAFSNALHATLGHEAPMMLAAALTTFVLAGPGRRFFKLGFGSLRRGAPDMNALVALGAGAAYLYSLLATFAPGALPEGARHSYFESAAAIVAFILLGRWLEARAKGRAAQAIAALGALQPKIAHVRRGAGPVDLPVDEVRVGDLVEIRPGEPIPVDGVVVEGASHVDEALMTGESLPVAKKPGDPLIGGAVNAAGFLLMRTEKVGAGTALAGIIRLVEGAQGAKLPIQALADKVTAIFVPVVLVIAALTFALWMFLGPQPALALALVNAVSVLIIACPCAMGLATPAALMTGTGRGAQLGILFRRGDALQTLAGVKTLAFDKTGTLTLGQPQLTTLRAEGLPEDEALALAAAVEARSEHPLARALVEAALARGLSMPPVEDFAYQPGLGVSGVVGGKTVAVGSGELMASLSAHSAALEAEAEFLSGQGASCFFLAVDGRAAAVFAVSDPLRPTSAEAVAALKKLGVDVAMLTGDRAATAQSIAAQAGVSEVFAGLKPEGKVEVLQKLGLRGPVAFAGDGVNDAPALAAADVGLAMGAGSEIARASAEVVLVGSDPLKAAQAVALSRATLRNIKQNLFWAFGYNVVLIPVAMGALYPVNGTLLNPALGAAAMACSSLFVLANALRLRTFAS</sequence>
<feature type="transmembrane region" description="Helical" evidence="12">
    <location>
        <begin position="232"/>
        <end position="254"/>
    </location>
</feature>
<dbReference type="InterPro" id="IPR008250">
    <property type="entry name" value="ATPase_P-typ_transduc_dom_A_sf"/>
</dbReference>
<protein>
    <recommendedName>
        <fullName evidence="10">P-type Cu(2+) transporter</fullName>
        <ecNumber evidence="10">7.2.2.9</ecNumber>
    </recommendedName>
</protein>
<evidence type="ECO:0000259" key="13">
    <source>
        <dbReference type="PROSITE" id="PS50846"/>
    </source>
</evidence>
<dbReference type="GO" id="GO:0055070">
    <property type="term" value="P:copper ion homeostasis"/>
    <property type="evidence" value="ECO:0007669"/>
    <property type="project" value="TreeGrafter"/>
</dbReference>
<dbReference type="PRINTS" id="PR00119">
    <property type="entry name" value="CATATPASE"/>
</dbReference>
<dbReference type="Pfam" id="PF00122">
    <property type="entry name" value="E1-E2_ATPase"/>
    <property type="match status" value="1"/>
</dbReference>
<evidence type="ECO:0000256" key="1">
    <source>
        <dbReference type="ARBA" id="ARBA00004127"/>
    </source>
</evidence>
<organism evidence="14 15">
    <name type="scientific">Rhodoblastus acidophilus</name>
    <name type="common">Rhodopseudomonas acidophila</name>
    <dbReference type="NCBI Taxonomy" id="1074"/>
    <lineage>
        <taxon>Bacteria</taxon>
        <taxon>Pseudomonadati</taxon>
        <taxon>Pseudomonadota</taxon>
        <taxon>Alphaproteobacteria</taxon>
        <taxon>Hyphomicrobiales</taxon>
        <taxon>Rhodoblastaceae</taxon>
        <taxon>Rhodoblastus</taxon>
    </lineage>
</organism>
<keyword evidence="8 12" id="KW-1133">Transmembrane helix</keyword>
<keyword evidence="9 12" id="KW-0472">Membrane</keyword>
<dbReference type="Pfam" id="PF00403">
    <property type="entry name" value="HMA"/>
    <property type="match status" value="2"/>
</dbReference>
<keyword evidence="6 12" id="KW-0067">ATP-binding</keyword>
<dbReference type="GO" id="GO:0005886">
    <property type="term" value="C:plasma membrane"/>
    <property type="evidence" value="ECO:0007669"/>
    <property type="project" value="UniProtKB-SubCell"/>
</dbReference>
<dbReference type="GO" id="GO:0005507">
    <property type="term" value="F:copper ion binding"/>
    <property type="evidence" value="ECO:0007669"/>
    <property type="project" value="TreeGrafter"/>
</dbReference>
<dbReference type="PROSITE" id="PS00154">
    <property type="entry name" value="ATPASE_E1_E2"/>
    <property type="match status" value="1"/>
</dbReference>
<dbReference type="NCBIfam" id="TIGR01494">
    <property type="entry name" value="ATPase_P-type"/>
    <property type="match status" value="1"/>
</dbReference>
<dbReference type="SUPFAM" id="SSF55008">
    <property type="entry name" value="HMA, heavy metal-associated domain"/>
    <property type="match status" value="2"/>
</dbReference>
<name>A0A6N8DM83_RHOAC</name>
<dbReference type="PANTHER" id="PTHR43520">
    <property type="entry name" value="ATP7, ISOFORM B"/>
    <property type="match status" value="1"/>
</dbReference>
<evidence type="ECO:0000256" key="2">
    <source>
        <dbReference type="ARBA" id="ARBA00006024"/>
    </source>
</evidence>
<dbReference type="InterPro" id="IPR023298">
    <property type="entry name" value="ATPase_P-typ_TM_dom_sf"/>
</dbReference>
<evidence type="ECO:0000256" key="11">
    <source>
        <dbReference type="ARBA" id="ARBA00047424"/>
    </source>
</evidence>
<dbReference type="EC" id="7.2.2.9" evidence="10"/>
<feature type="transmembrane region" description="Helical" evidence="12">
    <location>
        <begin position="755"/>
        <end position="774"/>
    </location>
</feature>
<dbReference type="InterPro" id="IPR036163">
    <property type="entry name" value="HMA_dom_sf"/>
</dbReference>
<dbReference type="RefSeq" id="WP_155444988.1">
    <property type="nucleotide sequence ID" value="NZ_JAOQNR010000003.1"/>
</dbReference>
<dbReference type="InterPro" id="IPR027256">
    <property type="entry name" value="P-typ_ATPase_IB"/>
</dbReference>
<dbReference type="NCBIfam" id="TIGR01525">
    <property type="entry name" value="ATPase-IB_hvy"/>
    <property type="match status" value="1"/>
</dbReference>
<dbReference type="EMBL" id="WNKS01000003">
    <property type="protein sequence ID" value="MTV30323.1"/>
    <property type="molecule type" value="Genomic_DNA"/>
</dbReference>
<dbReference type="Pfam" id="PF00702">
    <property type="entry name" value="Hydrolase"/>
    <property type="match status" value="1"/>
</dbReference>
<accession>A0A6N8DM83</accession>
<keyword evidence="12" id="KW-1003">Cell membrane</keyword>
<dbReference type="InterPro" id="IPR017969">
    <property type="entry name" value="Heavy-metal-associated_CS"/>
</dbReference>
<evidence type="ECO:0000313" key="15">
    <source>
        <dbReference type="Proteomes" id="UP000439113"/>
    </source>
</evidence>
<dbReference type="GO" id="GO:0012505">
    <property type="term" value="C:endomembrane system"/>
    <property type="evidence" value="ECO:0007669"/>
    <property type="project" value="UniProtKB-SubCell"/>
</dbReference>
<feature type="transmembrane region" description="Helical" evidence="12">
    <location>
        <begin position="194"/>
        <end position="211"/>
    </location>
</feature>
<dbReference type="InterPro" id="IPR044492">
    <property type="entry name" value="P_typ_ATPase_HD_dom"/>
</dbReference>
<dbReference type="GO" id="GO:0005524">
    <property type="term" value="F:ATP binding"/>
    <property type="evidence" value="ECO:0007669"/>
    <property type="project" value="UniProtKB-UniRule"/>
</dbReference>
<dbReference type="PANTHER" id="PTHR43520:SF8">
    <property type="entry name" value="P-TYPE CU(+) TRANSPORTER"/>
    <property type="match status" value="1"/>
</dbReference>
<evidence type="ECO:0000256" key="3">
    <source>
        <dbReference type="ARBA" id="ARBA00022692"/>
    </source>
</evidence>
<evidence type="ECO:0000256" key="10">
    <source>
        <dbReference type="ARBA" id="ARBA00038904"/>
    </source>
</evidence>
<dbReference type="Gene3D" id="2.70.150.10">
    <property type="entry name" value="Calcium-transporting ATPase, cytoplasmic transduction domain A"/>
    <property type="match status" value="1"/>
</dbReference>
<dbReference type="SUPFAM" id="SSF81653">
    <property type="entry name" value="Calcium ATPase, transduction domain A"/>
    <property type="match status" value="1"/>
</dbReference>
<dbReference type="InterPro" id="IPR023214">
    <property type="entry name" value="HAD_sf"/>
</dbReference>
<dbReference type="GO" id="GO:0043682">
    <property type="term" value="F:P-type divalent copper transporter activity"/>
    <property type="evidence" value="ECO:0007669"/>
    <property type="project" value="UniProtKB-EC"/>
</dbReference>
<keyword evidence="5 12" id="KW-0547">Nucleotide-binding</keyword>
<evidence type="ECO:0000256" key="12">
    <source>
        <dbReference type="RuleBase" id="RU362081"/>
    </source>
</evidence>
<feature type="transmembrane region" description="Helical" evidence="12">
    <location>
        <begin position="780"/>
        <end position="802"/>
    </location>
</feature>
<proteinExistence type="inferred from homology"/>
<dbReference type="InterPro" id="IPR006121">
    <property type="entry name" value="HMA_dom"/>
</dbReference>
<dbReference type="PRINTS" id="PR00943">
    <property type="entry name" value="CUATPASE"/>
</dbReference>
<evidence type="ECO:0000256" key="7">
    <source>
        <dbReference type="ARBA" id="ARBA00022967"/>
    </source>
</evidence>
<dbReference type="InterPro" id="IPR023299">
    <property type="entry name" value="ATPase_P-typ_cyto_dom_N"/>
</dbReference>
<dbReference type="NCBIfam" id="TIGR01511">
    <property type="entry name" value="ATPase-IB1_Cu"/>
    <property type="match status" value="1"/>
</dbReference>
<dbReference type="InterPro" id="IPR018303">
    <property type="entry name" value="ATPase_P-typ_P_site"/>
</dbReference>
<dbReference type="PROSITE" id="PS01047">
    <property type="entry name" value="HMA_1"/>
    <property type="match status" value="2"/>
</dbReference>
<dbReference type="SFLD" id="SFLDG00002">
    <property type="entry name" value="C1.7:_P-type_atpase_like"/>
    <property type="match status" value="1"/>
</dbReference>
<evidence type="ECO:0000313" key="14">
    <source>
        <dbReference type="EMBL" id="MTV30323.1"/>
    </source>
</evidence>
<comment type="caution">
    <text evidence="14">The sequence shown here is derived from an EMBL/GenBank/DDBJ whole genome shotgun (WGS) entry which is preliminary data.</text>
</comment>
<feature type="transmembrane region" description="Helical" evidence="12">
    <location>
        <begin position="260"/>
        <end position="279"/>
    </location>
</feature>
<dbReference type="SFLD" id="SFLDF00027">
    <property type="entry name" value="p-type_atpase"/>
    <property type="match status" value="1"/>
</dbReference>
<evidence type="ECO:0000256" key="6">
    <source>
        <dbReference type="ARBA" id="ARBA00022840"/>
    </source>
</evidence>
<dbReference type="CDD" id="cd02094">
    <property type="entry name" value="P-type_ATPase_Cu-like"/>
    <property type="match status" value="1"/>
</dbReference>
<feature type="domain" description="HMA" evidence="13">
    <location>
        <begin position="71"/>
        <end position="137"/>
    </location>
</feature>
<evidence type="ECO:0000256" key="8">
    <source>
        <dbReference type="ARBA" id="ARBA00022989"/>
    </source>
</evidence>
<comment type="catalytic activity">
    <reaction evidence="11">
        <text>Cu(2+)(in) + ATP + H2O = Cu(2+)(out) + ADP + phosphate + H(+)</text>
        <dbReference type="Rhea" id="RHEA:10376"/>
        <dbReference type="ChEBI" id="CHEBI:15377"/>
        <dbReference type="ChEBI" id="CHEBI:15378"/>
        <dbReference type="ChEBI" id="CHEBI:29036"/>
        <dbReference type="ChEBI" id="CHEBI:30616"/>
        <dbReference type="ChEBI" id="CHEBI:43474"/>
        <dbReference type="ChEBI" id="CHEBI:456216"/>
        <dbReference type="EC" id="7.2.2.9"/>
    </reaction>
</comment>
<feature type="transmembrane region" description="Helical" evidence="12">
    <location>
        <begin position="413"/>
        <end position="435"/>
    </location>
</feature>
<evidence type="ECO:0000256" key="5">
    <source>
        <dbReference type="ARBA" id="ARBA00022741"/>
    </source>
</evidence>
<dbReference type="PROSITE" id="PS50846">
    <property type="entry name" value="HMA_2"/>
    <property type="match status" value="2"/>
</dbReference>
<evidence type="ECO:0000256" key="9">
    <source>
        <dbReference type="ARBA" id="ARBA00023136"/>
    </source>
</evidence>
<dbReference type="Proteomes" id="UP000439113">
    <property type="component" value="Unassembled WGS sequence"/>
</dbReference>
<dbReference type="AlphaFoldDB" id="A0A6N8DM83"/>
<dbReference type="Gene3D" id="3.40.1110.10">
    <property type="entry name" value="Calcium-transporting ATPase, cytoplasmic domain N"/>
    <property type="match status" value="1"/>
</dbReference>
<evidence type="ECO:0000256" key="4">
    <source>
        <dbReference type="ARBA" id="ARBA00022723"/>
    </source>
</evidence>
<dbReference type="OrthoDB" id="9807843at2"/>
<dbReference type="Gene3D" id="3.40.50.1000">
    <property type="entry name" value="HAD superfamily/HAD-like"/>
    <property type="match status" value="1"/>
</dbReference>
<dbReference type="SUPFAM" id="SSF81665">
    <property type="entry name" value="Calcium ATPase, transmembrane domain M"/>
    <property type="match status" value="1"/>
</dbReference>
<dbReference type="GO" id="GO:0016887">
    <property type="term" value="F:ATP hydrolysis activity"/>
    <property type="evidence" value="ECO:0007669"/>
    <property type="project" value="InterPro"/>
</dbReference>
<dbReference type="Gene3D" id="3.30.70.100">
    <property type="match status" value="2"/>
</dbReference>
<comment type="subcellular location">
    <subcellularLocation>
        <location evidence="12">Cell membrane</location>
    </subcellularLocation>
    <subcellularLocation>
        <location evidence="1">Endomembrane system</location>
        <topology evidence="1">Multi-pass membrane protein</topology>
    </subcellularLocation>
</comment>